<organism evidence="2 3">
    <name type="scientific">Neocallimastix californiae</name>
    <dbReference type="NCBI Taxonomy" id="1754190"/>
    <lineage>
        <taxon>Eukaryota</taxon>
        <taxon>Fungi</taxon>
        <taxon>Fungi incertae sedis</taxon>
        <taxon>Chytridiomycota</taxon>
        <taxon>Chytridiomycota incertae sedis</taxon>
        <taxon>Neocallimastigomycetes</taxon>
        <taxon>Neocallimastigales</taxon>
        <taxon>Neocallimastigaceae</taxon>
        <taxon>Neocallimastix</taxon>
    </lineage>
</organism>
<keyword evidence="1" id="KW-0732">Signal</keyword>
<comment type="caution">
    <text evidence="2">The sequence shown here is derived from an EMBL/GenBank/DDBJ whole genome shotgun (WGS) entry which is preliminary data.</text>
</comment>
<name>A0A1Y1YNM4_9FUNG</name>
<feature type="signal peptide" evidence="1">
    <location>
        <begin position="1"/>
        <end position="15"/>
    </location>
</feature>
<proteinExistence type="predicted"/>
<dbReference type="AlphaFoldDB" id="A0A1Y1YNM4"/>
<feature type="chain" id="PRO_5013141491" evidence="1">
    <location>
        <begin position="16"/>
        <end position="168"/>
    </location>
</feature>
<gene>
    <name evidence="2" type="ORF">LY90DRAFT_678758</name>
</gene>
<evidence type="ECO:0000256" key="1">
    <source>
        <dbReference type="SAM" id="SignalP"/>
    </source>
</evidence>
<evidence type="ECO:0000313" key="3">
    <source>
        <dbReference type="Proteomes" id="UP000193920"/>
    </source>
</evidence>
<reference evidence="2 3" key="1">
    <citation type="submission" date="2016-08" db="EMBL/GenBank/DDBJ databases">
        <title>A Parts List for Fungal Cellulosomes Revealed by Comparative Genomics.</title>
        <authorList>
            <consortium name="DOE Joint Genome Institute"/>
            <person name="Haitjema C.H."/>
            <person name="Gilmore S.P."/>
            <person name="Henske J.K."/>
            <person name="Solomon K.V."/>
            <person name="De Groot R."/>
            <person name="Kuo A."/>
            <person name="Mondo S.J."/>
            <person name="Salamov A.A."/>
            <person name="Labutti K."/>
            <person name="Zhao Z."/>
            <person name="Chiniquy J."/>
            <person name="Barry K."/>
            <person name="Brewer H.M."/>
            <person name="Purvine S.O."/>
            <person name="Wright A.T."/>
            <person name="Boxma B."/>
            <person name="Van Alen T."/>
            <person name="Hackstein J.H."/>
            <person name="Baker S.E."/>
            <person name="Grigoriev I.V."/>
            <person name="O'Malley M.A."/>
        </authorList>
    </citation>
    <scope>NUCLEOTIDE SEQUENCE [LARGE SCALE GENOMIC DNA]</scope>
    <source>
        <strain evidence="2 3">G1</strain>
    </source>
</reference>
<evidence type="ECO:0000313" key="2">
    <source>
        <dbReference type="EMBL" id="ORX99602.1"/>
    </source>
</evidence>
<protein>
    <submittedName>
        <fullName evidence="2">Uncharacterized protein</fullName>
    </submittedName>
</protein>
<dbReference type="EMBL" id="MCOG01000542">
    <property type="protein sequence ID" value="ORX99602.1"/>
    <property type="molecule type" value="Genomic_DNA"/>
</dbReference>
<accession>A0A1Y1YNM4</accession>
<dbReference type="OrthoDB" id="10606662at2759"/>
<keyword evidence="3" id="KW-1185">Reference proteome</keyword>
<sequence>MQFFILILTMVVTKGEIEIPSIINIEEEGGFALMATKPDYIYNNEGKIIGMVNGDRPLKNCKYNIKENKIICDYEDDEKYIITFNVKINDGCNIDESTIFKSVNLYGINFEKKYSKTNFIIYYEKDNNKKITHFEVTAKYFEFLTKDGCKINALITNSTMNKIEQDKQ</sequence>
<dbReference type="Proteomes" id="UP000193920">
    <property type="component" value="Unassembled WGS sequence"/>
</dbReference>